<proteinExistence type="predicted"/>
<dbReference type="PANTHER" id="PTHR43233:SF1">
    <property type="entry name" value="FAMILY N-ACETYLTRANSFERASE, PUTATIVE (AFU_ORTHOLOGUE AFUA_6G03350)-RELATED"/>
    <property type="match status" value="1"/>
</dbReference>
<feature type="domain" description="N-acetyltransferase" evidence="1">
    <location>
        <begin position="9"/>
        <end position="141"/>
    </location>
</feature>
<dbReference type="PANTHER" id="PTHR43233">
    <property type="entry name" value="FAMILY N-ACETYLTRANSFERASE, PUTATIVE (AFU_ORTHOLOGUE AFUA_6G03350)-RELATED"/>
    <property type="match status" value="1"/>
</dbReference>
<dbReference type="EC" id="2.3.-.-" evidence="2"/>
<keyword evidence="2" id="KW-0012">Acyltransferase</keyword>
<dbReference type="Proteomes" id="UP001597347">
    <property type="component" value="Unassembled WGS sequence"/>
</dbReference>
<dbReference type="Gene3D" id="3.40.630.30">
    <property type="match status" value="1"/>
</dbReference>
<dbReference type="InterPro" id="IPR016181">
    <property type="entry name" value="Acyl_CoA_acyltransferase"/>
</dbReference>
<dbReference type="PROSITE" id="PS51186">
    <property type="entry name" value="GNAT"/>
    <property type="match status" value="1"/>
</dbReference>
<organism evidence="2 3">
    <name type="scientific">Amnibacterium endophyticum</name>
    <dbReference type="NCBI Taxonomy" id="2109337"/>
    <lineage>
        <taxon>Bacteria</taxon>
        <taxon>Bacillati</taxon>
        <taxon>Actinomycetota</taxon>
        <taxon>Actinomycetes</taxon>
        <taxon>Micrococcales</taxon>
        <taxon>Microbacteriaceae</taxon>
        <taxon>Amnibacterium</taxon>
    </lineage>
</organism>
<comment type="caution">
    <text evidence="2">The sequence shown here is derived from an EMBL/GenBank/DDBJ whole genome shotgun (WGS) entry which is preliminary data.</text>
</comment>
<dbReference type="InterPro" id="IPR053144">
    <property type="entry name" value="Acetyltransferase_Butenolide"/>
</dbReference>
<gene>
    <name evidence="2" type="ORF">ACFSBI_09910</name>
</gene>
<dbReference type="EMBL" id="JBHUEA010000014">
    <property type="protein sequence ID" value="MFD1721866.1"/>
    <property type="molecule type" value="Genomic_DNA"/>
</dbReference>
<dbReference type="Pfam" id="PF00583">
    <property type="entry name" value="Acetyltransf_1"/>
    <property type="match status" value="1"/>
</dbReference>
<dbReference type="GO" id="GO:0016746">
    <property type="term" value="F:acyltransferase activity"/>
    <property type="evidence" value="ECO:0007669"/>
    <property type="project" value="UniProtKB-KW"/>
</dbReference>
<dbReference type="CDD" id="cd04301">
    <property type="entry name" value="NAT_SF"/>
    <property type="match status" value="1"/>
</dbReference>
<accession>A0ABW4LEB3</accession>
<evidence type="ECO:0000259" key="1">
    <source>
        <dbReference type="PROSITE" id="PS51186"/>
    </source>
</evidence>
<evidence type="ECO:0000313" key="2">
    <source>
        <dbReference type="EMBL" id="MFD1721866.1"/>
    </source>
</evidence>
<evidence type="ECO:0000313" key="3">
    <source>
        <dbReference type="Proteomes" id="UP001597347"/>
    </source>
</evidence>
<dbReference type="InterPro" id="IPR000182">
    <property type="entry name" value="GNAT_dom"/>
</dbReference>
<name>A0ABW4LEB3_9MICO</name>
<dbReference type="SUPFAM" id="SSF55729">
    <property type="entry name" value="Acyl-CoA N-acyltransferases (Nat)"/>
    <property type="match status" value="1"/>
</dbReference>
<protein>
    <submittedName>
        <fullName evidence="2">GNAT family N-acetyltransferase</fullName>
        <ecNumber evidence="2">2.3.-.-</ecNumber>
    </submittedName>
</protein>
<keyword evidence="3" id="KW-1185">Reference proteome</keyword>
<dbReference type="RefSeq" id="WP_377934486.1">
    <property type="nucleotide sequence ID" value="NZ_JBHUEA010000014.1"/>
</dbReference>
<sequence length="148" mass="16536">MAASTRDFRVTTDLHEIDLDTVHRWLSTDAFWALGRSRQTVQQAAEASMNFGVLDRERKLVGYARVVTDSATFAWLCDVYVSPGARGKGLGLFLATAVVETLRPLELNRVLLSTLDAHGLYERVGFTEFPDPQKLMILAPPKPKTWDA</sequence>
<keyword evidence="2" id="KW-0808">Transferase</keyword>
<reference evidence="3" key="1">
    <citation type="journal article" date="2019" name="Int. J. Syst. Evol. Microbiol.">
        <title>The Global Catalogue of Microorganisms (GCM) 10K type strain sequencing project: providing services to taxonomists for standard genome sequencing and annotation.</title>
        <authorList>
            <consortium name="The Broad Institute Genomics Platform"/>
            <consortium name="The Broad Institute Genome Sequencing Center for Infectious Disease"/>
            <person name="Wu L."/>
            <person name="Ma J."/>
        </authorList>
    </citation>
    <scope>NUCLEOTIDE SEQUENCE [LARGE SCALE GENOMIC DNA]</scope>
    <source>
        <strain evidence="3">CGMCC 1.12471</strain>
    </source>
</reference>